<dbReference type="Pfam" id="PF00314">
    <property type="entry name" value="Thaumatin"/>
    <property type="match status" value="1"/>
</dbReference>
<protein>
    <submittedName>
        <fullName evidence="1">Osmotin, thaumatin-like protein</fullName>
    </submittedName>
</protein>
<organism evidence="1 2">
    <name type="scientific">Trichodelitschia bisporula</name>
    <dbReference type="NCBI Taxonomy" id="703511"/>
    <lineage>
        <taxon>Eukaryota</taxon>
        <taxon>Fungi</taxon>
        <taxon>Dikarya</taxon>
        <taxon>Ascomycota</taxon>
        <taxon>Pezizomycotina</taxon>
        <taxon>Dothideomycetes</taxon>
        <taxon>Dothideomycetes incertae sedis</taxon>
        <taxon>Phaeotrichales</taxon>
        <taxon>Phaeotrichaceae</taxon>
        <taxon>Trichodelitschia</taxon>
    </lineage>
</organism>
<reference evidence="1" key="1">
    <citation type="journal article" date="2020" name="Stud. Mycol.">
        <title>101 Dothideomycetes genomes: a test case for predicting lifestyles and emergence of pathogens.</title>
        <authorList>
            <person name="Haridas S."/>
            <person name="Albert R."/>
            <person name="Binder M."/>
            <person name="Bloem J."/>
            <person name="Labutti K."/>
            <person name="Salamov A."/>
            <person name="Andreopoulos B."/>
            <person name="Baker S."/>
            <person name="Barry K."/>
            <person name="Bills G."/>
            <person name="Bluhm B."/>
            <person name="Cannon C."/>
            <person name="Castanera R."/>
            <person name="Culley D."/>
            <person name="Daum C."/>
            <person name="Ezra D."/>
            <person name="Gonzalez J."/>
            <person name="Henrissat B."/>
            <person name="Kuo A."/>
            <person name="Liang C."/>
            <person name="Lipzen A."/>
            <person name="Lutzoni F."/>
            <person name="Magnuson J."/>
            <person name="Mondo S."/>
            <person name="Nolan M."/>
            <person name="Ohm R."/>
            <person name="Pangilinan J."/>
            <person name="Park H.-J."/>
            <person name="Ramirez L."/>
            <person name="Alfaro M."/>
            <person name="Sun H."/>
            <person name="Tritt A."/>
            <person name="Yoshinaga Y."/>
            <person name="Zwiers L.-H."/>
            <person name="Turgeon B."/>
            <person name="Goodwin S."/>
            <person name="Spatafora J."/>
            <person name="Crous P."/>
            <person name="Grigoriev I."/>
        </authorList>
    </citation>
    <scope>NUCLEOTIDE SEQUENCE</scope>
    <source>
        <strain evidence="1">CBS 262.69</strain>
    </source>
</reference>
<dbReference type="Gene3D" id="2.60.110.10">
    <property type="entry name" value="Thaumatin"/>
    <property type="match status" value="1"/>
</dbReference>
<dbReference type="SUPFAM" id="SSF49870">
    <property type="entry name" value="Osmotin, thaumatin-like protein"/>
    <property type="match status" value="1"/>
</dbReference>
<dbReference type="SMART" id="SM00205">
    <property type="entry name" value="THN"/>
    <property type="match status" value="1"/>
</dbReference>
<dbReference type="Proteomes" id="UP000799640">
    <property type="component" value="Unassembled WGS sequence"/>
</dbReference>
<dbReference type="PANTHER" id="PTHR31048">
    <property type="entry name" value="OS03G0233200 PROTEIN"/>
    <property type="match status" value="1"/>
</dbReference>
<name>A0A6G1HK93_9PEZI</name>
<dbReference type="OrthoDB" id="430315at2759"/>
<dbReference type="EMBL" id="ML996707">
    <property type="protein sequence ID" value="KAF2396276.1"/>
    <property type="molecule type" value="Genomic_DNA"/>
</dbReference>
<keyword evidence="2" id="KW-1185">Reference proteome</keyword>
<sequence length="446" mass="46521">MMNPSTNAPSSVSIRSAVDKDSKNLSLSQASYQQISNMRLSLISSAITLITDFTTATFLTPITTSSLLAISILAILSPSNSLHHMLTSPRRLDADPKPLVVTNMCPSSLWPGIDTQSGTGPSPPGFSLAPQSSSNLTVSADWQGRVWARTNCSFNSDGTGPANNALGKACGTGDCNGLLACKSGGDTPATLAEFTLSGSDGKAYYDISLVDGYNVPLAILLLPSSVLGLSPNLTNPACVASPALLASTPFDPYNGGQTFLGTNSSCALPFDTTVTEQQVNEWCPWDLQVDVPKGPSDGVYTYPDASVQRPPFNACFSACAKWNKPEDCCTGSHGSPGTCSPSDYSKAAKSVCPDGYSYAFDDKTSTFIVPGGAAFEVVFCPGGRSTNILSAEKDSVHDLGGGQVTFGNGQHSVRVVSERVESRATKHTVEWAVLALAAMAVGFAVP</sequence>
<gene>
    <name evidence="1" type="ORF">EJ06DRAFT_232190</name>
</gene>
<dbReference type="InterPro" id="IPR001938">
    <property type="entry name" value="Thaumatin"/>
</dbReference>
<evidence type="ECO:0000313" key="1">
    <source>
        <dbReference type="EMBL" id="KAF2396276.1"/>
    </source>
</evidence>
<dbReference type="PROSITE" id="PS51367">
    <property type="entry name" value="THAUMATIN_2"/>
    <property type="match status" value="1"/>
</dbReference>
<dbReference type="InterPro" id="IPR037176">
    <property type="entry name" value="Osmotin/thaumatin-like_sf"/>
</dbReference>
<accession>A0A6G1HK93</accession>
<dbReference type="AlphaFoldDB" id="A0A6G1HK93"/>
<proteinExistence type="predicted"/>
<evidence type="ECO:0000313" key="2">
    <source>
        <dbReference type="Proteomes" id="UP000799640"/>
    </source>
</evidence>